<dbReference type="InterPro" id="IPR002218">
    <property type="entry name" value="MnmG-rel"/>
</dbReference>
<feature type="domain" description="MnmG N-terminal" evidence="11">
    <location>
        <begin position="4"/>
        <end position="360"/>
    </location>
</feature>
<keyword evidence="2 10" id="KW-0963">Cytoplasm</keyword>
<protein>
    <recommendedName>
        <fullName evidence="10">Methylenetetrahydrofolate--tRNA-(uracil-5-)-methyltransferase TrmFO</fullName>
        <ecNumber evidence="10">2.1.1.74</ecNumber>
    </recommendedName>
    <alternativeName>
        <fullName evidence="10">Folate-dependent tRNA (uracil-5-)-methyltransferase</fullName>
    </alternativeName>
    <alternativeName>
        <fullName evidence="10">Folate-dependent tRNA(M-5-U54)-methyltransferase</fullName>
    </alternativeName>
</protein>
<dbReference type="HAMAP" id="MF_01037">
    <property type="entry name" value="TrmFO"/>
    <property type="match status" value="1"/>
</dbReference>
<dbReference type="AlphaFoldDB" id="A0A4R1K9I8"/>
<dbReference type="Gene3D" id="3.50.50.60">
    <property type="entry name" value="FAD/NAD(P)-binding domain"/>
    <property type="match status" value="2"/>
</dbReference>
<reference evidence="12 13" key="1">
    <citation type="submission" date="2019-03" db="EMBL/GenBank/DDBJ databases">
        <title>Genomic Encyclopedia of Type Strains, Phase IV (KMG-IV): sequencing the most valuable type-strain genomes for metagenomic binning, comparative biology and taxonomic classification.</title>
        <authorList>
            <person name="Goeker M."/>
        </authorList>
    </citation>
    <scope>NUCLEOTIDE SEQUENCE [LARGE SCALE GENOMIC DNA]</scope>
    <source>
        <strain evidence="12 13">DSM 24984</strain>
    </source>
</reference>
<dbReference type="InterPro" id="IPR040131">
    <property type="entry name" value="MnmG_N"/>
</dbReference>
<dbReference type="PANTHER" id="PTHR11806:SF2">
    <property type="entry name" value="METHYLENETETRAHYDROFOLATE--TRNA-(URACIL-5-)-METHYLTRANSFERASE TRMFO"/>
    <property type="match status" value="1"/>
</dbReference>
<comment type="caution">
    <text evidence="12">The sequence shown here is derived from an EMBL/GenBank/DDBJ whole genome shotgun (WGS) entry which is preliminary data.</text>
</comment>
<evidence type="ECO:0000259" key="11">
    <source>
        <dbReference type="Pfam" id="PF01134"/>
    </source>
</evidence>
<evidence type="ECO:0000313" key="12">
    <source>
        <dbReference type="EMBL" id="TCK59829.1"/>
    </source>
</evidence>
<dbReference type="PROSITE" id="PS51257">
    <property type="entry name" value="PROKAR_LIPOPROTEIN"/>
    <property type="match status" value="1"/>
</dbReference>
<evidence type="ECO:0000256" key="7">
    <source>
        <dbReference type="ARBA" id="ARBA00022827"/>
    </source>
</evidence>
<gene>
    <name evidence="10" type="primary">trmFO</name>
    <name evidence="12" type="ORF">C8D98_1996</name>
</gene>
<evidence type="ECO:0000256" key="2">
    <source>
        <dbReference type="ARBA" id="ARBA00022490"/>
    </source>
</evidence>
<evidence type="ECO:0000256" key="4">
    <source>
        <dbReference type="ARBA" id="ARBA00022630"/>
    </source>
</evidence>
<dbReference type="SUPFAM" id="SSF51905">
    <property type="entry name" value="FAD/NAD(P)-binding domain"/>
    <property type="match status" value="1"/>
</dbReference>
<comment type="catalytic activity">
    <reaction evidence="10">
        <text>uridine(54) in tRNA + (6R)-5,10-methylene-5,6,7,8-tetrahydrofolate + NADH + H(+) = 5-methyluridine(54) in tRNA + (6S)-5,6,7,8-tetrahydrofolate + NAD(+)</text>
        <dbReference type="Rhea" id="RHEA:16873"/>
        <dbReference type="Rhea" id="RHEA-COMP:10167"/>
        <dbReference type="Rhea" id="RHEA-COMP:10193"/>
        <dbReference type="ChEBI" id="CHEBI:15378"/>
        <dbReference type="ChEBI" id="CHEBI:15636"/>
        <dbReference type="ChEBI" id="CHEBI:57453"/>
        <dbReference type="ChEBI" id="CHEBI:57540"/>
        <dbReference type="ChEBI" id="CHEBI:57945"/>
        <dbReference type="ChEBI" id="CHEBI:65315"/>
        <dbReference type="ChEBI" id="CHEBI:74447"/>
        <dbReference type="EC" id="2.1.1.74"/>
    </reaction>
</comment>
<keyword evidence="9 10" id="KW-0520">NAD</keyword>
<comment type="function">
    <text evidence="10">Catalyzes the folate-dependent formation of 5-methyl-uridine at position 54 (M-5-U54) in all tRNAs.</text>
</comment>
<dbReference type="GO" id="GO:0047151">
    <property type="term" value="F:tRNA (uracil(54)-C5)-methyltransferase activity, 5,10-methylenetetrahydrofolate-dependent"/>
    <property type="evidence" value="ECO:0007669"/>
    <property type="project" value="UniProtKB-UniRule"/>
</dbReference>
<keyword evidence="5 10" id="KW-0808">Transferase</keyword>
<proteinExistence type="inferred from homology"/>
<evidence type="ECO:0000256" key="10">
    <source>
        <dbReference type="HAMAP-Rule" id="MF_01037"/>
    </source>
</evidence>
<comment type="catalytic activity">
    <reaction evidence="10">
        <text>uridine(54) in tRNA + (6R)-5,10-methylene-5,6,7,8-tetrahydrofolate + NADPH + H(+) = 5-methyluridine(54) in tRNA + (6S)-5,6,7,8-tetrahydrofolate + NADP(+)</text>
        <dbReference type="Rhea" id="RHEA:62372"/>
        <dbReference type="Rhea" id="RHEA-COMP:10167"/>
        <dbReference type="Rhea" id="RHEA-COMP:10193"/>
        <dbReference type="ChEBI" id="CHEBI:15378"/>
        <dbReference type="ChEBI" id="CHEBI:15636"/>
        <dbReference type="ChEBI" id="CHEBI:57453"/>
        <dbReference type="ChEBI" id="CHEBI:57783"/>
        <dbReference type="ChEBI" id="CHEBI:58349"/>
        <dbReference type="ChEBI" id="CHEBI:65315"/>
        <dbReference type="ChEBI" id="CHEBI:74447"/>
        <dbReference type="EC" id="2.1.1.74"/>
    </reaction>
</comment>
<dbReference type="Pfam" id="PF01134">
    <property type="entry name" value="GIDA"/>
    <property type="match status" value="1"/>
</dbReference>
<dbReference type="Proteomes" id="UP000294614">
    <property type="component" value="Unassembled WGS sequence"/>
</dbReference>
<comment type="subcellular location">
    <subcellularLocation>
        <location evidence="10">Cytoplasm</location>
    </subcellularLocation>
</comment>
<dbReference type="GO" id="GO:0005829">
    <property type="term" value="C:cytosol"/>
    <property type="evidence" value="ECO:0007669"/>
    <property type="project" value="TreeGrafter"/>
</dbReference>
<keyword evidence="3 10" id="KW-0489">Methyltransferase</keyword>
<dbReference type="GO" id="GO:0050660">
    <property type="term" value="F:flavin adenine dinucleotide binding"/>
    <property type="evidence" value="ECO:0007669"/>
    <property type="project" value="UniProtKB-UniRule"/>
</dbReference>
<keyword evidence="4 10" id="KW-0285">Flavoprotein</keyword>
<keyword evidence="6 10" id="KW-0819">tRNA processing</keyword>
<dbReference type="GO" id="GO:0002098">
    <property type="term" value="P:tRNA wobble uridine modification"/>
    <property type="evidence" value="ECO:0007669"/>
    <property type="project" value="TreeGrafter"/>
</dbReference>
<evidence type="ECO:0000256" key="6">
    <source>
        <dbReference type="ARBA" id="ARBA00022694"/>
    </source>
</evidence>
<evidence type="ECO:0000256" key="3">
    <source>
        <dbReference type="ARBA" id="ARBA00022603"/>
    </source>
</evidence>
<dbReference type="NCBIfam" id="TIGR00137">
    <property type="entry name" value="gid_trmFO"/>
    <property type="match status" value="1"/>
</dbReference>
<accession>A0A4R1K9I8</accession>
<dbReference type="RefSeq" id="WP_132873986.1">
    <property type="nucleotide sequence ID" value="NZ_SMGG01000005.1"/>
</dbReference>
<dbReference type="NCBIfam" id="NF003739">
    <property type="entry name" value="PRK05335.1"/>
    <property type="match status" value="1"/>
</dbReference>
<comment type="similarity">
    <text evidence="10">Belongs to the MnmG family. TrmFO subfamily.</text>
</comment>
<dbReference type="GO" id="GO:0030488">
    <property type="term" value="P:tRNA methylation"/>
    <property type="evidence" value="ECO:0007669"/>
    <property type="project" value="TreeGrafter"/>
</dbReference>
<dbReference type="OrthoDB" id="9803114at2"/>
<dbReference type="InterPro" id="IPR004417">
    <property type="entry name" value="TrmFO"/>
</dbReference>
<organism evidence="12 13">
    <name type="scientific">Seleniivibrio woodruffii</name>
    <dbReference type="NCBI Taxonomy" id="1078050"/>
    <lineage>
        <taxon>Bacteria</taxon>
        <taxon>Pseudomonadati</taxon>
        <taxon>Deferribacterota</taxon>
        <taxon>Deferribacteres</taxon>
        <taxon>Deferribacterales</taxon>
        <taxon>Geovibrionaceae</taxon>
        <taxon>Seleniivibrio</taxon>
    </lineage>
</organism>
<feature type="binding site" evidence="10">
    <location>
        <begin position="9"/>
        <end position="14"/>
    </location>
    <ligand>
        <name>FAD</name>
        <dbReference type="ChEBI" id="CHEBI:57692"/>
    </ligand>
</feature>
<dbReference type="InterPro" id="IPR036188">
    <property type="entry name" value="FAD/NAD-bd_sf"/>
</dbReference>
<dbReference type="EC" id="2.1.1.74" evidence="10"/>
<sequence>MSEKVTIIGGGLAGCESAFFLAERGFQVELYEMRPERMTPAHETKYLGELVCSNSLKSTAEDTSSGLLKSEMKLLGSIILKVAEKTSVPAGNALAVERELFAAELDSVIRNHPNITVINREITEIPSDRPCIIATGPLTSDVFADTIRSQFGGNLYFFDAIAPVIAKDSIDMDRAFFKSRWEKGDNDYLNIGMNQEQYEHFYNELMAAEKVAFEDFEKLNVYEGCMPIEEMAARGIKTLTFGPFRPVGLRHPVTFEKYAAVLQLRMENKEGTAYNLVGCQTKMKIHEQKRVFGLIPGLENAEFLRYGSIHRNTYIHAPKVLNRLFQVIGDEKLYFAGQITGVEGYMESAASGLLAAYSLAHPEFEGFSELTALGALSRHVSGEIAENKKEYVPSNFHFGMLPQFEKRIRDKKEKKAAYAKRALEALRADLKLI</sequence>
<keyword evidence="8 10" id="KW-0521">NADP</keyword>
<evidence type="ECO:0000256" key="8">
    <source>
        <dbReference type="ARBA" id="ARBA00022857"/>
    </source>
</evidence>
<evidence type="ECO:0000256" key="1">
    <source>
        <dbReference type="ARBA" id="ARBA00001974"/>
    </source>
</evidence>
<evidence type="ECO:0000313" key="13">
    <source>
        <dbReference type="Proteomes" id="UP000294614"/>
    </source>
</evidence>
<keyword evidence="13" id="KW-1185">Reference proteome</keyword>
<keyword evidence="7 10" id="KW-0274">FAD</keyword>
<dbReference type="PANTHER" id="PTHR11806">
    <property type="entry name" value="GLUCOSE INHIBITED DIVISION PROTEIN A"/>
    <property type="match status" value="1"/>
</dbReference>
<dbReference type="EMBL" id="SMGG01000005">
    <property type="protein sequence ID" value="TCK59829.1"/>
    <property type="molecule type" value="Genomic_DNA"/>
</dbReference>
<comment type="cofactor">
    <cofactor evidence="1 10">
        <name>FAD</name>
        <dbReference type="ChEBI" id="CHEBI:57692"/>
    </cofactor>
</comment>
<evidence type="ECO:0000256" key="5">
    <source>
        <dbReference type="ARBA" id="ARBA00022679"/>
    </source>
</evidence>
<name>A0A4R1K9I8_9BACT</name>
<evidence type="ECO:0000256" key="9">
    <source>
        <dbReference type="ARBA" id="ARBA00023027"/>
    </source>
</evidence>